<dbReference type="SMART" id="SM00448">
    <property type="entry name" value="REC"/>
    <property type="match status" value="1"/>
</dbReference>
<dbReference type="Pfam" id="PF00072">
    <property type="entry name" value="Response_reg"/>
    <property type="match status" value="1"/>
</dbReference>
<sequence length="142" mass="16270">MTLTAIVIDDSPLQQFATCKLINNNPNLKLTASFNDPKVGLEAVNRFCPDVVFLDVEMPGLNGFEFLENLNHDCQVILNSTRSQFALTAFQYNQVKDYLTKPMARPRFEKSIERVIKNKCAKQKIEKPHTVPVYHERLREAS</sequence>
<dbReference type="PANTHER" id="PTHR44591:SF24">
    <property type="entry name" value="PROTEIN-GLUTAMATE METHYLESTERASE_PROTEIN-GLUTAMINE GLUTAMINASE 1"/>
    <property type="match status" value="1"/>
</dbReference>
<dbReference type="InterPro" id="IPR011006">
    <property type="entry name" value="CheY-like_superfamily"/>
</dbReference>
<accession>A0A2T0MCK6</accession>
<dbReference type="Proteomes" id="UP000237640">
    <property type="component" value="Unassembled WGS sequence"/>
</dbReference>
<comment type="caution">
    <text evidence="4">The sequence shown here is derived from an EMBL/GenBank/DDBJ whole genome shotgun (WGS) entry which is preliminary data.</text>
</comment>
<dbReference type="GO" id="GO:0000160">
    <property type="term" value="P:phosphorelay signal transduction system"/>
    <property type="evidence" value="ECO:0007669"/>
    <property type="project" value="InterPro"/>
</dbReference>
<dbReference type="AlphaFoldDB" id="A0A2T0MCK6"/>
<dbReference type="OrthoDB" id="980353at2"/>
<dbReference type="PANTHER" id="PTHR44591">
    <property type="entry name" value="STRESS RESPONSE REGULATOR PROTEIN 1"/>
    <property type="match status" value="1"/>
</dbReference>
<evidence type="ECO:0000259" key="3">
    <source>
        <dbReference type="PROSITE" id="PS50110"/>
    </source>
</evidence>
<reference evidence="4 5" key="1">
    <citation type="submission" date="2018-03" db="EMBL/GenBank/DDBJ databases">
        <title>Genomic Encyclopedia of Archaeal and Bacterial Type Strains, Phase II (KMG-II): from individual species to whole genera.</title>
        <authorList>
            <person name="Goeker M."/>
        </authorList>
    </citation>
    <scope>NUCLEOTIDE SEQUENCE [LARGE SCALE GENOMIC DNA]</scope>
    <source>
        <strain evidence="4 5">DSM 25027</strain>
    </source>
</reference>
<dbReference type="EMBL" id="PVYX01000002">
    <property type="protein sequence ID" value="PRX55221.1"/>
    <property type="molecule type" value="Genomic_DNA"/>
</dbReference>
<keyword evidence="1 2" id="KW-0597">Phosphoprotein</keyword>
<evidence type="ECO:0000256" key="1">
    <source>
        <dbReference type="ARBA" id="ARBA00022553"/>
    </source>
</evidence>
<name>A0A2T0MCK6_9FLAO</name>
<dbReference type="SUPFAM" id="SSF52172">
    <property type="entry name" value="CheY-like"/>
    <property type="match status" value="1"/>
</dbReference>
<dbReference type="InterPro" id="IPR001789">
    <property type="entry name" value="Sig_transdc_resp-reg_receiver"/>
</dbReference>
<keyword evidence="5" id="KW-1185">Reference proteome</keyword>
<protein>
    <submittedName>
        <fullName evidence="4">Response regulator receiver domain-containing protein</fullName>
    </submittedName>
</protein>
<proteinExistence type="predicted"/>
<dbReference type="InterPro" id="IPR050595">
    <property type="entry name" value="Bact_response_regulator"/>
</dbReference>
<organism evidence="4 5">
    <name type="scientific">Flagellimonas meridianipacifica</name>
    <dbReference type="NCBI Taxonomy" id="1080225"/>
    <lineage>
        <taxon>Bacteria</taxon>
        <taxon>Pseudomonadati</taxon>
        <taxon>Bacteroidota</taxon>
        <taxon>Flavobacteriia</taxon>
        <taxon>Flavobacteriales</taxon>
        <taxon>Flavobacteriaceae</taxon>
        <taxon>Flagellimonas</taxon>
    </lineage>
</organism>
<evidence type="ECO:0000313" key="5">
    <source>
        <dbReference type="Proteomes" id="UP000237640"/>
    </source>
</evidence>
<feature type="domain" description="Response regulatory" evidence="3">
    <location>
        <begin position="4"/>
        <end position="116"/>
    </location>
</feature>
<gene>
    <name evidence="4" type="ORF">CLV81_3630</name>
</gene>
<dbReference type="PROSITE" id="PS50110">
    <property type="entry name" value="RESPONSE_REGULATORY"/>
    <property type="match status" value="1"/>
</dbReference>
<evidence type="ECO:0000256" key="2">
    <source>
        <dbReference type="PROSITE-ProRule" id="PRU00169"/>
    </source>
</evidence>
<dbReference type="RefSeq" id="WP_106146925.1">
    <property type="nucleotide sequence ID" value="NZ_PVYX01000002.1"/>
</dbReference>
<evidence type="ECO:0000313" key="4">
    <source>
        <dbReference type="EMBL" id="PRX55221.1"/>
    </source>
</evidence>
<feature type="modified residue" description="4-aspartylphosphate" evidence="2">
    <location>
        <position position="55"/>
    </location>
</feature>
<dbReference type="Gene3D" id="3.40.50.2300">
    <property type="match status" value="1"/>
</dbReference>